<keyword evidence="2 3" id="KW-0326">Glycosidase</keyword>
<dbReference type="GO" id="GO:0045493">
    <property type="term" value="P:xylan catabolic process"/>
    <property type="evidence" value="ECO:0007669"/>
    <property type="project" value="UniProtKB-KW"/>
</dbReference>
<keyword evidence="1 3" id="KW-0378">Hydrolase</keyword>
<feature type="chain" id="PRO_5017553481" evidence="4">
    <location>
        <begin position="26"/>
        <end position="386"/>
    </location>
</feature>
<evidence type="ECO:0000313" key="6">
    <source>
        <dbReference type="EMBL" id="RDY67452.1"/>
    </source>
</evidence>
<accession>A0A3D8VDE6</accession>
<evidence type="ECO:0000313" key="7">
    <source>
        <dbReference type="Proteomes" id="UP000256829"/>
    </source>
</evidence>
<comment type="caution">
    <text evidence="6">The sequence shown here is derived from an EMBL/GenBank/DDBJ whole genome shotgun (WGS) entry which is preliminary data.</text>
</comment>
<gene>
    <name evidence="6" type="ORF">DX912_09265</name>
</gene>
<keyword evidence="6" id="KW-0624">Polysaccharide degradation</keyword>
<comment type="similarity">
    <text evidence="3">Belongs to the glycosyl hydrolase 5 (cellulase A) family.</text>
</comment>
<evidence type="ECO:0000256" key="3">
    <source>
        <dbReference type="RuleBase" id="RU361153"/>
    </source>
</evidence>
<organism evidence="6 7">
    <name type="scientific">Lysobacter soli</name>
    <dbReference type="NCBI Taxonomy" id="453783"/>
    <lineage>
        <taxon>Bacteria</taxon>
        <taxon>Pseudomonadati</taxon>
        <taxon>Pseudomonadota</taxon>
        <taxon>Gammaproteobacteria</taxon>
        <taxon>Lysobacterales</taxon>
        <taxon>Lysobacteraceae</taxon>
        <taxon>Lysobacter</taxon>
    </lineage>
</organism>
<feature type="signal peptide" evidence="4">
    <location>
        <begin position="1"/>
        <end position="25"/>
    </location>
</feature>
<dbReference type="SUPFAM" id="SSF51445">
    <property type="entry name" value="(Trans)glycosidases"/>
    <property type="match status" value="1"/>
</dbReference>
<dbReference type="AlphaFoldDB" id="A0A3D8VDE6"/>
<dbReference type="Gene3D" id="3.20.20.80">
    <property type="entry name" value="Glycosidases"/>
    <property type="match status" value="1"/>
</dbReference>
<sequence length="386" mass="43986">MFKWLPKLLVAAALAGASLAQPALAATGERWSQEEANAWYAKQPWLVGSNYIPANAINQLEMWQAETFDPKRIDLELGWAQDMGMNTMRVFLHDMAWHQDPKGFKRRLETFLQISAKHGIKPMLVLFDSCWDPDPKLGPQRPPIPGVHNSGWVQGPGTAALDDPKQHARLEAYVKDIVGTYAKDDRVLAWDVWNEPDNEGGGSGFYQPRESKHKFDRVAELLPQVFAWARTQKPTQPLTSGLWHNPDWNKLEGLNRVERAQVELSDVISFHTYAWPEDFAQRVQELQVYGRPLLCTEYLARGAGSTIDGVLPVAKKLNVGMYNWGFVDGKTQTRFPWDSWERPYTQKPPTLWFHDLLHGDGKPYRAREIEIIRALSRAPKNEVPAL</sequence>
<dbReference type="EMBL" id="QTJR01000005">
    <property type="protein sequence ID" value="RDY67452.1"/>
    <property type="molecule type" value="Genomic_DNA"/>
</dbReference>
<protein>
    <submittedName>
        <fullName evidence="6">1,4-beta-xylanase</fullName>
    </submittedName>
</protein>
<dbReference type="InterPro" id="IPR017853">
    <property type="entry name" value="GH"/>
</dbReference>
<dbReference type="Pfam" id="PF00150">
    <property type="entry name" value="Cellulase"/>
    <property type="match status" value="1"/>
</dbReference>
<keyword evidence="6" id="KW-0119">Carbohydrate metabolism</keyword>
<name>A0A3D8VDE6_9GAMM</name>
<evidence type="ECO:0000256" key="2">
    <source>
        <dbReference type="ARBA" id="ARBA00023295"/>
    </source>
</evidence>
<evidence type="ECO:0000256" key="4">
    <source>
        <dbReference type="SAM" id="SignalP"/>
    </source>
</evidence>
<evidence type="ECO:0000259" key="5">
    <source>
        <dbReference type="Pfam" id="PF00150"/>
    </source>
</evidence>
<dbReference type="InterPro" id="IPR001547">
    <property type="entry name" value="Glyco_hydro_5"/>
</dbReference>
<proteinExistence type="inferred from homology"/>
<dbReference type="GO" id="GO:0004553">
    <property type="term" value="F:hydrolase activity, hydrolyzing O-glycosyl compounds"/>
    <property type="evidence" value="ECO:0007669"/>
    <property type="project" value="InterPro"/>
</dbReference>
<dbReference type="RefSeq" id="WP_115842219.1">
    <property type="nucleotide sequence ID" value="NZ_QTJR01000005.1"/>
</dbReference>
<keyword evidence="4" id="KW-0732">Signal</keyword>
<dbReference type="Proteomes" id="UP000256829">
    <property type="component" value="Unassembled WGS sequence"/>
</dbReference>
<keyword evidence="7" id="KW-1185">Reference proteome</keyword>
<evidence type="ECO:0000256" key="1">
    <source>
        <dbReference type="ARBA" id="ARBA00022801"/>
    </source>
</evidence>
<reference evidence="6 7" key="1">
    <citation type="submission" date="2018-08" db="EMBL/GenBank/DDBJ databases">
        <title>Lysobacter soli KCTC 22011, whole genome shotgun sequence.</title>
        <authorList>
            <person name="Zhang X."/>
            <person name="Feng G."/>
            <person name="Zhu H."/>
        </authorList>
    </citation>
    <scope>NUCLEOTIDE SEQUENCE [LARGE SCALE GENOMIC DNA]</scope>
    <source>
        <strain evidence="6 7">KCTC 22011</strain>
    </source>
</reference>
<feature type="domain" description="Glycoside hydrolase family 5" evidence="5">
    <location>
        <begin position="81"/>
        <end position="284"/>
    </location>
</feature>
<keyword evidence="6" id="KW-0858">Xylan degradation</keyword>